<dbReference type="Proteomes" id="UP000237105">
    <property type="component" value="Unassembled WGS sequence"/>
</dbReference>
<dbReference type="PRINTS" id="PR00449">
    <property type="entry name" value="RASTRNSFRMNG"/>
</dbReference>
<comment type="caution">
    <text evidence="2">The sequence shown here is derived from an EMBL/GenBank/DDBJ whole genome shotgun (WGS) entry which is preliminary data.</text>
</comment>
<dbReference type="Gene3D" id="3.40.50.300">
    <property type="entry name" value="P-loop containing nucleotide triphosphate hydrolases"/>
    <property type="match status" value="1"/>
</dbReference>
<reference evidence="3" key="1">
    <citation type="submission" date="2016-06" db="EMBL/GenBank/DDBJ databases">
        <title>Parallel loss of symbiosis genes in relatives of nitrogen-fixing non-legume Parasponia.</title>
        <authorList>
            <person name="Van Velzen R."/>
            <person name="Holmer R."/>
            <person name="Bu F."/>
            <person name="Rutten L."/>
            <person name="Van Zeijl A."/>
            <person name="Liu W."/>
            <person name="Santuari L."/>
            <person name="Cao Q."/>
            <person name="Sharma T."/>
            <person name="Shen D."/>
            <person name="Roswanjaya Y."/>
            <person name="Wardhani T."/>
            <person name="Kalhor M.S."/>
            <person name="Jansen J."/>
            <person name="Van den Hoogen J."/>
            <person name="Gungor B."/>
            <person name="Hartog M."/>
            <person name="Hontelez J."/>
            <person name="Verver J."/>
            <person name="Yang W.-C."/>
            <person name="Schijlen E."/>
            <person name="Repin R."/>
            <person name="Schilthuizen M."/>
            <person name="Schranz E."/>
            <person name="Heidstra R."/>
            <person name="Miyata K."/>
            <person name="Fedorova E."/>
            <person name="Kohlen W."/>
            <person name="Bisseling T."/>
            <person name="Smit S."/>
            <person name="Geurts R."/>
        </authorList>
    </citation>
    <scope>NUCLEOTIDE SEQUENCE [LARGE SCALE GENOMIC DNA]</scope>
    <source>
        <strain evidence="3">cv. WU1-14</strain>
    </source>
</reference>
<name>A0A2P5AHT6_PARAD</name>
<proteinExistence type="predicted"/>
<accession>A0A2P5AHT6</accession>
<dbReference type="STRING" id="3476.A0A2P5AHT6"/>
<dbReference type="InterPro" id="IPR001806">
    <property type="entry name" value="Small_GTPase"/>
</dbReference>
<protein>
    <submittedName>
        <fullName evidence="2">Small GTPase superfamily, Rab type</fullName>
    </submittedName>
</protein>
<dbReference type="SMART" id="SM00175">
    <property type="entry name" value="RAB"/>
    <property type="match status" value="1"/>
</dbReference>
<keyword evidence="1" id="KW-0812">Transmembrane</keyword>
<dbReference type="Pfam" id="PF00071">
    <property type="entry name" value="Ras"/>
    <property type="match status" value="1"/>
</dbReference>
<sequence length="150" mass="16899">MSSYDYNFKYIIVSDTCVGQYCLLLQFNDLSVGAEFGRRRRRPSHQDPDLGHRGARNVAVHHSRSYYRGAAGVVLLVPNTTIMLAIVGNKCDHFGRRAVSKEQGEQFAKENGVLFLEASARSARNFEEAFTKTAANFFKIIQDDVFDVSK</sequence>
<organism evidence="2 3">
    <name type="scientific">Parasponia andersonii</name>
    <name type="common">Sponia andersonii</name>
    <dbReference type="NCBI Taxonomy" id="3476"/>
    <lineage>
        <taxon>Eukaryota</taxon>
        <taxon>Viridiplantae</taxon>
        <taxon>Streptophyta</taxon>
        <taxon>Embryophyta</taxon>
        <taxon>Tracheophyta</taxon>
        <taxon>Spermatophyta</taxon>
        <taxon>Magnoliopsida</taxon>
        <taxon>eudicotyledons</taxon>
        <taxon>Gunneridae</taxon>
        <taxon>Pentapetalae</taxon>
        <taxon>rosids</taxon>
        <taxon>fabids</taxon>
        <taxon>Rosales</taxon>
        <taxon>Cannabaceae</taxon>
        <taxon>Parasponia</taxon>
    </lineage>
</organism>
<dbReference type="PANTHER" id="PTHR47979">
    <property type="entry name" value="DRAB11-RELATED"/>
    <property type="match status" value="1"/>
</dbReference>
<dbReference type="GO" id="GO:0005525">
    <property type="term" value="F:GTP binding"/>
    <property type="evidence" value="ECO:0007669"/>
    <property type="project" value="InterPro"/>
</dbReference>
<evidence type="ECO:0000256" key="1">
    <source>
        <dbReference type="SAM" id="Phobius"/>
    </source>
</evidence>
<dbReference type="OrthoDB" id="9989112at2759"/>
<dbReference type="InterPro" id="IPR050209">
    <property type="entry name" value="Rab_GTPases_membrane_traffic"/>
</dbReference>
<dbReference type="InterPro" id="IPR027417">
    <property type="entry name" value="P-loop_NTPase"/>
</dbReference>
<feature type="transmembrane region" description="Helical" evidence="1">
    <location>
        <begin position="66"/>
        <end position="87"/>
    </location>
</feature>
<dbReference type="SUPFAM" id="SSF52540">
    <property type="entry name" value="P-loop containing nucleoside triphosphate hydrolases"/>
    <property type="match status" value="1"/>
</dbReference>
<dbReference type="AlphaFoldDB" id="A0A2P5AHT6"/>
<keyword evidence="1" id="KW-1133">Transmembrane helix</keyword>
<dbReference type="GO" id="GO:0003924">
    <property type="term" value="F:GTPase activity"/>
    <property type="evidence" value="ECO:0007669"/>
    <property type="project" value="InterPro"/>
</dbReference>
<evidence type="ECO:0000313" key="2">
    <source>
        <dbReference type="EMBL" id="PON36108.1"/>
    </source>
</evidence>
<dbReference type="EMBL" id="JXTB01000583">
    <property type="protein sequence ID" value="PON36108.1"/>
    <property type="molecule type" value="Genomic_DNA"/>
</dbReference>
<keyword evidence="3" id="KW-1185">Reference proteome</keyword>
<keyword evidence="1" id="KW-0472">Membrane</keyword>
<gene>
    <name evidence="2" type="ORF">PanWU01x14_330930</name>
</gene>
<evidence type="ECO:0000313" key="3">
    <source>
        <dbReference type="Proteomes" id="UP000237105"/>
    </source>
</evidence>